<dbReference type="InterPro" id="IPR036388">
    <property type="entry name" value="WH-like_DNA-bd_sf"/>
</dbReference>
<organism evidence="6 7">
    <name type="scientific">Brucella intermedia 229E</name>
    <dbReference type="NCBI Taxonomy" id="1337887"/>
    <lineage>
        <taxon>Bacteria</taxon>
        <taxon>Pseudomonadati</taxon>
        <taxon>Pseudomonadota</taxon>
        <taxon>Alphaproteobacteria</taxon>
        <taxon>Hyphomicrobiales</taxon>
        <taxon>Brucellaceae</taxon>
        <taxon>Brucella/Ochrobactrum group</taxon>
        <taxon>Brucella</taxon>
    </lineage>
</organism>
<evidence type="ECO:0000259" key="5">
    <source>
        <dbReference type="PROSITE" id="PS51078"/>
    </source>
</evidence>
<evidence type="ECO:0008006" key="8">
    <source>
        <dbReference type="Google" id="ProtNLM"/>
    </source>
</evidence>
<dbReference type="PANTHER" id="PTHR30136">
    <property type="entry name" value="HELIX-TURN-HELIX TRANSCRIPTIONAL REGULATOR, ICLR FAMILY"/>
    <property type="match status" value="1"/>
</dbReference>
<dbReference type="GO" id="GO:0003677">
    <property type="term" value="F:DNA binding"/>
    <property type="evidence" value="ECO:0007669"/>
    <property type="project" value="UniProtKB-KW"/>
</dbReference>
<keyword evidence="3" id="KW-0804">Transcription</keyword>
<evidence type="ECO:0000256" key="3">
    <source>
        <dbReference type="ARBA" id="ARBA00023163"/>
    </source>
</evidence>
<accession>U4VCC3</accession>
<dbReference type="Gene3D" id="3.30.450.40">
    <property type="match status" value="1"/>
</dbReference>
<dbReference type="AlphaFoldDB" id="U4VCC3"/>
<proteinExistence type="predicted"/>
<dbReference type="EMBL" id="ASXJ01000005">
    <property type="protein sequence ID" value="ERM03645.1"/>
    <property type="molecule type" value="Genomic_DNA"/>
</dbReference>
<sequence>MPALDKAIAVIEYLNWQPGEQTTLANISSALEITKSHCHSILKTLQDHGWLRFDERAKTYTLHPGLLGSVSKLLAVPTIEIIRTEISALVSAFHLPCVVSQPMPDHTFMLVDKIHEPMRMEVSLPIGFRYPRDASAQMRAYLAWMPEEKIRDWFEDWVPVQYTTSSLMTEIDVFAELQATRLRGYARSCSEFTDGLMALALPIFGKNGDVEFIINCPAPMEVMSALEDDVAAAMRRAVQHIHQQTLARLPCDFVK</sequence>
<dbReference type="PATRIC" id="fig|1337887.3.peg.114"/>
<dbReference type="InterPro" id="IPR050707">
    <property type="entry name" value="HTH_MetabolicPath_Reg"/>
</dbReference>
<evidence type="ECO:0000256" key="1">
    <source>
        <dbReference type="ARBA" id="ARBA00023015"/>
    </source>
</evidence>
<feature type="domain" description="IclR-ED" evidence="5">
    <location>
        <begin position="58"/>
        <end position="247"/>
    </location>
</feature>
<name>U4VCC3_9HYPH</name>
<keyword evidence="2" id="KW-0238">DNA-binding</keyword>
<evidence type="ECO:0000259" key="4">
    <source>
        <dbReference type="PROSITE" id="PS51077"/>
    </source>
</evidence>
<dbReference type="PROSITE" id="PS51077">
    <property type="entry name" value="HTH_ICLR"/>
    <property type="match status" value="1"/>
</dbReference>
<dbReference type="InterPro" id="IPR029016">
    <property type="entry name" value="GAF-like_dom_sf"/>
</dbReference>
<dbReference type="Gene3D" id="1.10.10.10">
    <property type="entry name" value="Winged helix-like DNA-binding domain superfamily/Winged helix DNA-binding domain"/>
    <property type="match status" value="1"/>
</dbReference>
<keyword evidence="1" id="KW-0805">Transcription regulation</keyword>
<dbReference type="SMART" id="SM00346">
    <property type="entry name" value="HTH_ICLR"/>
    <property type="match status" value="1"/>
</dbReference>
<evidence type="ECO:0000313" key="7">
    <source>
        <dbReference type="Proteomes" id="UP000016842"/>
    </source>
</evidence>
<dbReference type="InterPro" id="IPR036390">
    <property type="entry name" value="WH_DNA-bd_sf"/>
</dbReference>
<comment type="caution">
    <text evidence="6">The sequence shown here is derived from an EMBL/GenBank/DDBJ whole genome shotgun (WGS) entry which is preliminary data.</text>
</comment>
<dbReference type="InterPro" id="IPR005471">
    <property type="entry name" value="Tscrpt_reg_IclR_N"/>
</dbReference>
<dbReference type="Pfam" id="PF09339">
    <property type="entry name" value="HTH_IclR"/>
    <property type="match status" value="1"/>
</dbReference>
<dbReference type="Proteomes" id="UP000016842">
    <property type="component" value="Unassembled WGS sequence"/>
</dbReference>
<feature type="domain" description="HTH iclR-type" evidence="4">
    <location>
        <begin position="1"/>
        <end position="64"/>
    </location>
</feature>
<evidence type="ECO:0000313" key="6">
    <source>
        <dbReference type="EMBL" id="ERM03645.1"/>
    </source>
</evidence>
<gene>
    <name evidence="6" type="ORF">Q644_00555</name>
</gene>
<dbReference type="PROSITE" id="PS51078">
    <property type="entry name" value="ICLR_ED"/>
    <property type="match status" value="1"/>
</dbReference>
<dbReference type="GO" id="GO:0045892">
    <property type="term" value="P:negative regulation of DNA-templated transcription"/>
    <property type="evidence" value="ECO:0007669"/>
    <property type="project" value="TreeGrafter"/>
</dbReference>
<reference evidence="6 7" key="1">
    <citation type="journal article" date="2014" name="FEMS Microbiol. Lett.">
        <title>Genome sequencing analysis reveals virulence-related gene content of Ochrobactrum intermedium strain 229E, a urease-positive strain isolated from the human gastric niche.</title>
        <authorList>
            <person name="Kulkarni G.J."/>
            <person name="Shetty S."/>
            <person name="Dharne M.S."/>
            <person name="Shouche Y.S."/>
        </authorList>
    </citation>
    <scope>NUCLEOTIDE SEQUENCE [LARGE SCALE GENOMIC DNA]</scope>
    <source>
        <strain evidence="6 7">229E</strain>
    </source>
</reference>
<dbReference type="GO" id="GO:0003700">
    <property type="term" value="F:DNA-binding transcription factor activity"/>
    <property type="evidence" value="ECO:0007669"/>
    <property type="project" value="TreeGrafter"/>
</dbReference>
<dbReference type="PANTHER" id="PTHR30136:SF35">
    <property type="entry name" value="HTH-TYPE TRANSCRIPTIONAL REGULATOR RV1719"/>
    <property type="match status" value="1"/>
</dbReference>
<dbReference type="Pfam" id="PF01614">
    <property type="entry name" value="IclR_C"/>
    <property type="match status" value="1"/>
</dbReference>
<evidence type="ECO:0000256" key="2">
    <source>
        <dbReference type="ARBA" id="ARBA00023125"/>
    </source>
</evidence>
<dbReference type="InterPro" id="IPR014757">
    <property type="entry name" value="Tscrpt_reg_IclR_C"/>
</dbReference>
<protein>
    <recommendedName>
        <fullName evidence="8">IclR family transcriptional regulator</fullName>
    </recommendedName>
</protein>
<dbReference type="SUPFAM" id="SSF46785">
    <property type="entry name" value="Winged helix' DNA-binding domain"/>
    <property type="match status" value="1"/>
</dbReference>
<dbReference type="SUPFAM" id="SSF55781">
    <property type="entry name" value="GAF domain-like"/>
    <property type="match status" value="1"/>
</dbReference>